<dbReference type="NCBIfam" id="TIGR01554">
    <property type="entry name" value="major_cap_HK97"/>
    <property type="match status" value="1"/>
</dbReference>
<evidence type="ECO:0000256" key="1">
    <source>
        <dbReference type="ARBA" id="ARBA00004328"/>
    </source>
</evidence>
<evidence type="ECO:0000313" key="5">
    <source>
        <dbReference type="Proteomes" id="UP000198575"/>
    </source>
</evidence>
<dbReference type="OrthoDB" id="637859at2"/>
<evidence type="ECO:0000256" key="2">
    <source>
        <dbReference type="SAM" id="MobiDB-lite"/>
    </source>
</evidence>
<comment type="subcellular location">
    <subcellularLocation>
        <location evidence="1">Virion</location>
    </subcellularLocation>
</comment>
<keyword evidence="5" id="KW-1185">Reference proteome</keyword>
<dbReference type="STRING" id="578942.SAMN05216289_10381"/>
<evidence type="ECO:0000259" key="3">
    <source>
        <dbReference type="Pfam" id="PF05065"/>
    </source>
</evidence>
<dbReference type="InterPro" id="IPR024455">
    <property type="entry name" value="Phage_capsid"/>
</dbReference>
<sequence>MQTQVHTKSTKGADDRGHRGATNHDPGRSGDIVLKAITEHGEAIKEFREEVEAKQSEFSVELREVQQHVAQAIKSIGTRSDAGTGRAIDVKSLVESEAFQRIKSGNRGTACGFELGEVSIKAMVNGGGDPSSVNTVFSNPAQPLPHQLGQPLKPLRFLDVLTPIPVDRNSIEFTRLTWTGDADTQVEEADEKAEIEGEGEPVTAYVETIAVHTTASAQILDDVDQLQNTIDRVLTNSVAAKIESQLIVGSGTLNRIEGLYTLASTLATEANSAAEKIGQALMRLETLGYVPDTIVLNPEDWFAIQTTKDADGNFIYGNPASPAPPTLWNRRVITLASVPAGTALVGDTKQCALLDRMQPTLFISRDHKDYRTRNLVLLLVEARVGLQTFDTGAWRKVQLEPVSQ</sequence>
<name>A0A1I4VV54_9GAMM</name>
<proteinExistence type="predicted"/>
<dbReference type="RefSeq" id="WP_092404794.1">
    <property type="nucleotide sequence ID" value="NZ_FOVF01000003.1"/>
</dbReference>
<dbReference type="EMBL" id="FOVF01000003">
    <property type="protein sequence ID" value="SFN05083.1"/>
    <property type="molecule type" value="Genomic_DNA"/>
</dbReference>
<dbReference type="AlphaFoldDB" id="A0A1I4VV54"/>
<organism evidence="4 5">
    <name type="scientific">Dokdonella immobilis</name>
    <dbReference type="NCBI Taxonomy" id="578942"/>
    <lineage>
        <taxon>Bacteria</taxon>
        <taxon>Pseudomonadati</taxon>
        <taxon>Pseudomonadota</taxon>
        <taxon>Gammaproteobacteria</taxon>
        <taxon>Lysobacterales</taxon>
        <taxon>Rhodanobacteraceae</taxon>
        <taxon>Dokdonella</taxon>
    </lineage>
</organism>
<dbReference type="Gene3D" id="3.30.2320.10">
    <property type="entry name" value="hypothetical protein PF0899 domain"/>
    <property type="match status" value="1"/>
</dbReference>
<dbReference type="Pfam" id="PF05065">
    <property type="entry name" value="Phage_capsid"/>
    <property type="match status" value="1"/>
</dbReference>
<feature type="region of interest" description="Disordered" evidence="2">
    <location>
        <begin position="1"/>
        <end position="31"/>
    </location>
</feature>
<dbReference type="Gene3D" id="3.30.2400.10">
    <property type="entry name" value="Major capsid protein gp5"/>
    <property type="match status" value="1"/>
</dbReference>
<dbReference type="SUPFAM" id="SSF56563">
    <property type="entry name" value="Major capsid protein gp5"/>
    <property type="match status" value="1"/>
</dbReference>
<protein>
    <submittedName>
        <fullName evidence="4">Phage major capsid protein, HK97 family</fullName>
    </submittedName>
</protein>
<dbReference type="InterPro" id="IPR054612">
    <property type="entry name" value="Phage_capsid-like_C"/>
</dbReference>
<accession>A0A1I4VV54</accession>
<evidence type="ECO:0000313" key="4">
    <source>
        <dbReference type="EMBL" id="SFN05083.1"/>
    </source>
</evidence>
<reference evidence="4 5" key="1">
    <citation type="submission" date="2016-10" db="EMBL/GenBank/DDBJ databases">
        <authorList>
            <person name="de Groot N.N."/>
        </authorList>
    </citation>
    <scope>NUCLEOTIDE SEQUENCE [LARGE SCALE GENOMIC DNA]</scope>
    <source>
        <strain evidence="4 5">CGMCC 1.7659</strain>
    </source>
</reference>
<gene>
    <name evidence="4" type="ORF">SAMN05216289_10381</name>
</gene>
<feature type="domain" description="Phage capsid-like C-terminal" evidence="3">
    <location>
        <begin position="159"/>
        <end position="396"/>
    </location>
</feature>
<dbReference type="Proteomes" id="UP000198575">
    <property type="component" value="Unassembled WGS sequence"/>
</dbReference>